<evidence type="ECO:0000313" key="3">
    <source>
        <dbReference type="EMBL" id="KRG22073.1"/>
    </source>
</evidence>
<sequence length="679" mass="77604">MIAFSASIFLSAFLLFIIQPLLAKTLLPLFGGSPAVWLSNLVFYQTALLIGYAYAYFVTKLSRLSWQATVHFTLLAFSLLLLPITPATELSLLTWWQPLTIFAVLGSTLLIPVIVLSATSPLLQYWYYHSYHSDFPYRYYALSNLGSLLGLFAFPLLLEPFLGLKIQLTTWSIGYTLFTTACALCAFITFKQHQVISKERTNNKTKVPRLNIFSWLLLTALSSALLLTTTQVMMQNVIGLPLLWVIPLALYLISFIIVFYQPRLYVSWAWISLFFLLTAGIIYLPTHHQLTLAIQVLAYTLLLFSGCMICHGELYRLKPDKQHLTFYYLMVALGGVLGGLFVNLVSPLIFNEWWDFYGALLLILLYAIFVPMRQDLNILSNRIVMPLSLLAFFGIATLLIVNIKEAHREFIFVHRNFLGKFEIVERYKNENRHLLILRNGNILHGQQYLEAQKRSLPTTYYSQKSGLGVAIDFLRYNIINTSQHLRIGAIGLGTGTIAALGHKGDFIRFYEIDPDIEKVANEYFYYLRDSAAKIEIDINDGRLALAKELHQGSQQYDLIVVDAFNGDAIPLHLLTKEALDIYLGHLKQNGILAFHISSRYVDLYPPLQALAAQMGLFSYLSYQPPSDDPWIAHSEWLLISRQSEIGLFLYNKNALSFRNVRMNDVWTDDFNYLLPIIRW</sequence>
<dbReference type="OrthoDB" id="9761985at2"/>
<evidence type="ECO:0000313" key="5">
    <source>
        <dbReference type="Proteomes" id="UP000051497"/>
    </source>
</evidence>
<proteinExistence type="predicted"/>
<dbReference type="SUPFAM" id="SSF53335">
    <property type="entry name" value="S-adenosyl-L-methionine-dependent methyltransferases"/>
    <property type="match status" value="1"/>
</dbReference>
<dbReference type="RefSeq" id="WP_075065140.1">
    <property type="nucleotide sequence ID" value="NZ_LKAJ02000001.1"/>
</dbReference>
<keyword evidence="5" id="KW-1185">Reference proteome</keyword>
<reference evidence="3" key="1">
    <citation type="submission" date="2015-09" db="EMBL/GenBank/DDBJ databases">
        <title>Draft Genome Sequences of Two Novel Amoeba-resistant Intranuclear Bacteria, Candidatus Berkiella cookevillensis and Candidatus Berkiella aquae.</title>
        <authorList>
            <person name="Mehari Y.T."/>
            <person name="Arivett B.A."/>
            <person name="Farone A.L."/>
            <person name="Gunderson J.H."/>
            <person name="Farone M.B."/>
        </authorList>
    </citation>
    <scope>NUCLEOTIDE SEQUENCE [LARGE SCALE GENOMIC DNA]</scope>
    <source>
        <strain evidence="3">HT99</strain>
    </source>
</reference>
<keyword evidence="2" id="KW-1133">Transmembrane helix</keyword>
<dbReference type="EMBL" id="LKAJ01000002">
    <property type="protein sequence ID" value="KRG22073.1"/>
    <property type="molecule type" value="Genomic_DNA"/>
</dbReference>
<name>A0A0Q9YQ70_9GAMM</name>
<protein>
    <submittedName>
        <fullName evidence="3 4">Spermidine synthase</fullName>
    </submittedName>
</protein>
<organism evidence="3">
    <name type="scientific">Candidatus Berkiella aquae</name>
    <dbReference type="NCBI Taxonomy" id="295108"/>
    <lineage>
        <taxon>Bacteria</taxon>
        <taxon>Pseudomonadati</taxon>
        <taxon>Pseudomonadota</taxon>
        <taxon>Gammaproteobacteria</taxon>
        <taxon>Candidatus Berkiellales</taxon>
        <taxon>Candidatus Berkiellaceae</taxon>
        <taxon>Candidatus Berkiella</taxon>
    </lineage>
</organism>
<feature type="transmembrane region" description="Helical" evidence="2">
    <location>
        <begin position="267"/>
        <end position="286"/>
    </location>
</feature>
<feature type="transmembrane region" description="Helical" evidence="2">
    <location>
        <begin position="170"/>
        <end position="190"/>
    </location>
</feature>
<feature type="transmembrane region" description="Helical" evidence="2">
    <location>
        <begin position="99"/>
        <end position="127"/>
    </location>
</feature>
<gene>
    <name evidence="3" type="ORF">HT99x_00490</name>
    <name evidence="4" type="ORF">HT99x_014890</name>
</gene>
<dbReference type="Gene3D" id="3.40.50.150">
    <property type="entry name" value="Vaccinia Virus protein VP39"/>
    <property type="match status" value="1"/>
</dbReference>
<feature type="transmembrane region" description="Helical" evidence="2">
    <location>
        <begin position="384"/>
        <end position="403"/>
    </location>
</feature>
<dbReference type="AlphaFoldDB" id="A0A0Q9YQ70"/>
<keyword evidence="2" id="KW-0472">Membrane</keyword>
<dbReference type="InterPro" id="IPR029063">
    <property type="entry name" value="SAM-dependent_MTases_sf"/>
</dbReference>
<evidence type="ECO:0000256" key="2">
    <source>
        <dbReference type="SAM" id="Phobius"/>
    </source>
</evidence>
<dbReference type="EMBL" id="LKAJ02000001">
    <property type="protein sequence ID" value="MCS5712724.1"/>
    <property type="molecule type" value="Genomic_DNA"/>
</dbReference>
<feature type="transmembrane region" description="Helical" evidence="2">
    <location>
        <begin position="69"/>
        <end position="87"/>
    </location>
</feature>
<feature type="transmembrane region" description="Helical" evidence="2">
    <location>
        <begin position="39"/>
        <end position="57"/>
    </location>
</feature>
<feature type="transmembrane region" description="Helical" evidence="2">
    <location>
        <begin position="292"/>
        <end position="314"/>
    </location>
</feature>
<dbReference type="PANTHER" id="PTHR43317:SF1">
    <property type="entry name" value="THERMOSPERMINE SYNTHASE ACAULIS5"/>
    <property type="match status" value="1"/>
</dbReference>
<feature type="transmembrane region" description="Helical" evidence="2">
    <location>
        <begin position="238"/>
        <end position="260"/>
    </location>
</feature>
<dbReference type="PANTHER" id="PTHR43317">
    <property type="entry name" value="THERMOSPERMINE SYNTHASE ACAULIS5"/>
    <property type="match status" value="1"/>
</dbReference>
<dbReference type="STRING" id="295108.HT99x_00490"/>
<reference evidence="4" key="2">
    <citation type="journal article" date="2016" name="Genome Announc.">
        <title>Draft Genome Sequences of Two Novel Amoeba-Resistant Intranuclear Bacteria, 'Candidatus Berkiella cookevillensis' and 'Candidatus Berkiella aquae'.</title>
        <authorList>
            <person name="Mehari Y.T."/>
            <person name="Arivett B.A."/>
            <person name="Farone A.L."/>
            <person name="Gunderson J.H."/>
            <person name="Farone M.B."/>
        </authorList>
    </citation>
    <scope>NUCLEOTIDE SEQUENCE</scope>
    <source>
        <strain evidence="4">HT99</strain>
    </source>
</reference>
<accession>A0A0Q9YQ70</accession>
<dbReference type="NCBIfam" id="NF037959">
    <property type="entry name" value="MFS_SpdSyn"/>
    <property type="match status" value="1"/>
</dbReference>
<feature type="transmembrane region" description="Helical" evidence="2">
    <location>
        <begin position="356"/>
        <end position="372"/>
    </location>
</feature>
<evidence type="ECO:0000313" key="4">
    <source>
        <dbReference type="EMBL" id="MCS5712724.1"/>
    </source>
</evidence>
<dbReference type="Proteomes" id="UP000051497">
    <property type="component" value="Unassembled WGS sequence"/>
</dbReference>
<feature type="transmembrane region" description="Helical" evidence="2">
    <location>
        <begin position="139"/>
        <end position="158"/>
    </location>
</feature>
<feature type="transmembrane region" description="Helical" evidence="2">
    <location>
        <begin position="326"/>
        <end position="350"/>
    </location>
</feature>
<comment type="caution">
    <text evidence="3">The sequence shown here is derived from an EMBL/GenBank/DDBJ whole genome shotgun (WGS) entry which is preliminary data.</text>
</comment>
<evidence type="ECO:0000256" key="1">
    <source>
        <dbReference type="ARBA" id="ARBA00023115"/>
    </source>
</evidence>
<keyword evidence="1" id="KW-0620">Polyamine biosynthesis</keyword>
<feature type="transmembrane region" description="Helical" evidence="2">
    <location>
        <begin position="210"/>
        <end position="232"/>
    </location>
</feature>
<keyword evidence="2" id="KW-0812">Transmembrane</keyword>
<dbReference type="GO" id="GO:0006596">
    <property type="term" value="P:polyamine biosynthetic process"/>
    <property type="evidence" value="ECO:0007669"/>
    <property type="project" value="UniProtKB-KW"/>
</dbReference>
<reference evidence="4" key="3">
    <citation type="submission" date="2021-06" db="EMBL/GenBank/DDBJ databases">
        <title>Genomic Description and Analysis of Intracellular Bacteria, Candidatus Berkiella cookevillensis and Candidatus Berkiella aquae.</title>
        <authorList>
            <person name="Kidane D.T."/>
            <person name="Mehari Y.T."/>
            <person name="Rice F.C."/>
            <person name="Arivett B.A."/>
            <person name="Farone A.L."/>
            <person name="Berk S.G."/>
            <person name="Farone M.B."/>
        </authorList>
    </citation>
    <scope>NUCLEOTIDE SEQUENCE</scope>
    <source>
        <strain evidence="4">HT99</strain>
    </source>
</reference>